<evidence type="ECO:0000313" key="1">
    <source>
        <dbReference type="EMBL" id="BAO23614.1"/>
    </source>
</evidence>
<organism evidence="1">
    <name type="scientific">Porphyridium purpureum</name>
    <name type="common">Red alga</name>
    <name type="synonym">Porphyridium cruentum</name>
    <dbReference type="NCBI Taxonomy" id="35688"/>
    <lineage>
        <taxon>Eukaryota</taxon>
        <taxon>Rhodophyta</taxon>
        <taxon>Bangiophyceae</taxon>
        <taxon>Porphyridiales</taxon>
        <taxon>Porphyridiaceae</taxon>
        <taxon>Porphyridium</taxon>
    </lineage>
</organism>
<name>W0RYF5_PORPP</name>
<dbReference type="EMBL" id="AP012987">
    <property type="protein sequence ID" value="BAO23614.1"/>
    <property type="molecule type" value="Genomic_DNA"/>
</dbReference>
<keyword evidence="1" id="KW-0934">Plastid</keyword>
<reference evidence="1" key="1">
    <citation type="journal article" date="2014" name="J. Plant Res.">
        <title>Analysis of the complete plastid genome of the unicellular red alga Porphyridium purpureum.</title>
        <authorList>
            <person name="Tajima N."/>
            <person name="Sato S."/>
            <person name="Maruyama F."/>
            <person name="Kurokawa K."/>
            <person name="Ohta H."/>
            <person name="Tabata S."/>
            <person name="Sekine K."/>
            <person name="Moriyama T."/>
            <person name="Sato N."/>
        </authorList>
    </citation>
    <scope>NUCLEOTIDE SEQUENCE</scope>
</reference>
<dbReference type="GeneID" id="17964176"/>
<gene>
    <name evidence="1" type="primary">ORF34a</name>
</gene>
<accession>W0RYF5</accession>
<dbReference type="AlphaFoldDB" id="W0RYF5"/>
<sequence length="34" mass="4137">MRNYVLNFKFFINLFKSSILQTFKLVNKKLIQSI</sequence>
<proteinExistence type="predicted"/>
<dbReference type="RefSeq" id="YP_008965638.1">
    <property type="nucleotide sequence ID" value="NC_023133.1"/>
</dbReference>
<keyword evidence="1" id="KW-0150">Chloroplast</keyword>
<protein>
    <submittedName>
        <fullName evidence="1">Uncharacterized protein</fullName>
    </submittedName>
</protein>
<geneLocation type="chloroplast" evidence="1"/>